<geneLocation type="plasmid" evidence="1">
    <name>unnamed</name>
</geneLocation>
<organism evidence="1">
    <name type="scientific">Coxiella burnetii</name>
    <dbReference type="NCBI Taxonomy" id="777"/>
    <lineage>
        <taxon>Bacteria</taxon>
        <taxon>Pseudomonadati</taxon>
        <taxon>Pseudomonadota</taxon>
        <taxon>Gammaproteobacteria</taxon>
        <taxon>Legionellales</taxon>
        <taxon>Coxiellaceae</taxon>
        <taxon>Coxiella</taxon>
    </lineage>
</organism>
<reference evidence="1" key="1">
    <citation type="journal article" date="2017" name="Front. Microbiol.">
        <title>Genome Plasticity and Polymorphisms in Critical Genes Correlate with Increased Virulence of Dutch Outbreak-Related Coxiella burnetii Strains.</title>
        <authorList>
            <person name="Kuley R."/>
            <person name="Kuijt E."/>
            <person name="Smits M.A."/>
            <person name="Roest H.I.J."/>
            <person name="Smith H.E."/>
            <person name="Bossers A."/>
        </authorList>
    </citation>
    <scope>NUCLEOTIDE SEQUENCE</scope>
    <source>
        <strain evidence="1">Schperling</strain>
        <plasmid evidence="1">unnamed</plasmid>
    </source>
</reference>
<sequence>MKIKQLINCKQQKLIKKIKTRCVSFVNRNFIKKLHFHKKPDIF</sequence>
<protein>
    <submittedName>
        <fullName evidence="1">Uncharacterized protein</fullName>
    </submittedName>
</protein>
<keyword evidence="1" id="KW-0614">Plasmid</keyword>
<dbReference type="EMBL" id="KY271744">
    <property type="protein sequence ID" value="ASY91606.1"/>
    <property type="molecule type" value="Genomic_DNA"/>
</dbReference>
<accession>A0A2K2DZ58</accession>
<dbReference type="AlphaFoldDB" id="A0A2K2DZ58"/>
<dbReference type="RefSeq" id="WP_011996351.1">
    <property type="nucleotide sequence ID" value="NC_002118.1"/>
</dbReference>
<evidence type="ECO:0000313" key="1">
    <source>
        <dbReference type="EMBL" id="ASY91606.1"/>
    </source>
</evidence>
<proteinExistence type="predicted"/>
<name>A0A2K2DZ58_COXBE</name>